<dbReference type="AlphaFoldDB" id="A0A4Y3KRL8"/>
<comment type="caution">
    <text evidence="2">The sequence shown here is derived from an EMBL/GenBank/DDBJ whole genome shotgun (WGS) entry which is preliminary data.</text>
</comment>
<dbReference type="Proteomes" id="UP000320461">
    <property type="component" value="Unassembled WGS sequence"/>
</dbReference>
<feature type="signal peptide" evidence="1">
    <location>
        <begin position="1"/>
        <end position="26"/>
    </location>
</feature>
<dbReference type="RefSeq" id="WP_048341539.1">
    <property type="nucleotide sequence ID" value="NZ_BJLQ01000040.1"/>
</dbReference>
<sequence length="144" mass="14548">MSKKNNRRKVMAVGLAIVGVAGLSLASASQLNLSWSGNFQTGTVAVNASCQPAATPITTSFATPTFDGTVTAPWKVANVTFSGVDAACATKKYEAAYKLASGDWVKFTPASAPSVGAAGGSLTVALPTGVAPDTIAQFALTIYS</sequence>
<evidence type="ECO:0000313" key="3">
    <source>
        <dbReference type="Proteomes" id="UP000320461"/>
    </source>
</evidence>
<evidence type="ECO:0000256" key="1">
    <source>
        <dbReference type="SAM" id="SignalP"/>
    </source>
</evidence>
<keyword evidence="1" id="KW-0732">Signal</keyword>
<accession>A0A4Y3KRL8</accession>
<keyword evidence="3" id="KW-1185">Reference proteome</keyword>
<gene>
    <name evidence="2" type="ORF">CGE01nite_28410</name>
</gene>
<protein>
    <submittedName>
        <fullName evidence="2">Uncharacterized protein</fullName>
    </submittedName>
</protein>
<feature type="chain" id="PRO_5038775643" evidence="1">
    <location>
        <begin position="27"/>
        <end position="144"/>
    </location>
</feature>
<reference evidence="2 3" key="1">
    <citation type="submission" date="2019-06" db="EMBL/GenBank/DDBJ databases">
        <title>Whole genome shotgun sequence of Cellulomonas gelida NBRC 3748.</title>
        <authorList>
            <person name="Hosoyama A."/>
            <person name="Uohara A."/>
            <person name="Ohji S."/>
            <person name="Ichikawa N."/>
        </authorList>
    </citation>
    <scope>NUCLEOTIDE SEQUENCE [LARGE SCALE GENOMIC DNA]</scope>
    <source>
        <strain evidence="2 3">NBRC 3748</strain>
    </source>
</reference>
<evidence type="ECO:0000313" key="2">
    <source>
        <dbReference type="EMBL" id="GEA85590.1"/>
    </source>
</evidence>
<dbReference type="EMBL" id="BJLQ01000040">
    <property type="protein sequence ID" value="GEA85590.1"/>
    <property type="molecule type" value="Genomic_DNA"/>
</dbReference>
<organism evidence="2 3">
    <name type="scientific">Cellulomonas gelida</name>
    <dbReference type="NCBI Taxonomy" id="1712"/>
    <lineage>
        <taxon>Bacteria</taxon>
        <taxon>Bacillati</taxon>
        <taxon>Actinomycetota</taxon>
        <taxon>Actinomycetes</taxon>
        <taxon>Micrococcales</taxon>
        <taxon>Cellulomonadaceae</taxon>
        <taxon>Cellulomonas</taxon>
    </lineage>
</organism>
<proteinExistence type="predicted"/>
<name>A0A4Y3KRL8_9CELL</name>